<evidence type="ECO:0000256" key="1">
    <source>
        <dbReference type="ARBA" id="ARBA00010669"/>
    </source>
</evidence>
<protein>
    <recommendedName>
        <fullName evidence="8">tRNA-specific adenosine deaminase</fullName>
        <ecNumber evidence="8">3.5.4.33</ecNumber>
    </recommendedName>
</protein>
<keyword evidence="3 8" id="KW-0819">tRNA processing</keyword>
<dbReference type="CDD" id="cd01285">
    <property type="entry name" value="nucleoside_deaminase"/>
    <property type="match status" value="1"/>
</dbReference>
<dbReference type="GO" id="GO:0008270">
    <property type="term" value="F:zinc ion binding"/>
    <property type="evidence" value="ECO:0007669"/>
    <property type="project" value="UniProtKB-UniRule"/>
</dbReference>
<dbReference type="InterPro" id="IPR016193">
    <property type="entry name" value="Cytidine_deaminase-like"/>
</dbReference>
<dbReference type="InterPro" id="IPR028883">
    <property type="entry name" value="tRNA_aden_deaminase"/>
</dbReference>
<dbReference type="InterPro" id="IPR002125">
    <property type="entry name" value="CMP_dCMP_dom"/>
</dbReference>
<keyword evidence="5 8" id="KW-0378">Hydrolase</keyword>
<keyword evidence="6 8" id="KW-0862">Zinc</keyword>
<dbReference type="InterPro" id="IPR016192">
    <property type="entry name" value="APOBEC/CMP_deaminase_Zn-bd"/>
</dbReference>
<organism evidence="10 11">
    <name type="scientific">Proteiniclasticum ruminis</name>
    <dbReference type="NCBI Taxonomy" id="398199"/>
    <lineage>
        <taxon>Bacteria</taxon>
        <taxon>Bacillati</taxon>
        <taxon>Bacillota</taxon>
        <taxon>Clostridia</taxon>
        <taxon>Eubacteriales</taxon>
        <taxon>Clostridiaceae</taxon>
        <taxon>Proteiniclasticum</taxon>
    </lineage>
</organism>
<dbReference type="SUPFAM" id="SSF53927">
    <property type="entry name" value="Cytidine deaminase-like"/>
    <property type="match status" value="1"/>
</dbReference>
<feature type="domain" description="CMP/dCMP-type deaminase" evidence="9">
    <location>
        <begin position="1"/>
        <end position="110"/>
    </location>
</feature>
<feature type="binding site" evidence="8">
    <location>
        <position position="80"/>
    </location>
    <ligand>
        <name>Zn(2+)</name>
        <dbReference type="ChEBI" id="CHEBI:29105"/>
        <note>catalytic</note>
    </ligand>
</feature>
<evidence type="ECO:0000256" key="8">
    <source>
        <dbReference type="HAMAP-Rule" id="MF_00972"/>
    </source>
</evidence>
<dbReference type="RefSeq" id="WP_031576795.1">
    <property type="nucleotide sequence ID" value="NZ_FNDZ01000006.1"/>
</dbReference>
<comment type="catalytic activity">
    <reaction evidence="7 8">
        <text>adenosine(34) in tRNA + H2O + H(+) = inosine(34) in tRNA + NH4(+)</text>
        <dbReference type="Rhea" id="RHEA:43168"/>
        <dbReference type="Rhea" id="RHEA-COMP:10373"/>
        <dbReference type="Rhea" id="RHEA-COMP:10374"/>
        <dbReference type="ChEBI" id="CHEBI:15377"/>
        <dbReference type="ChEBI" id="CHEBI:15378"/>
        <dbReference type="ChEBI" id="CHEBI:28938"/>
        <dbReference type="ChEBI" id="CHEBI:74411"/>
        <dbReference type="ChEBI" id="CHEBI:82852"/>
        <dbReference type="EC" id="3.5.4.33"/>
    </reaction>
</comment>
<dbReference type="PROSITE" id="PS51747">
    <property type="entry name" value="CYT_DCMP_DEAMINASES_2"/>
    <property type="match status" value="1"/>
</dbReference>
<dbReference type="GO" id="GO:0052717">
    <property type="term" value="F:tRNA-specific adenosine-34 deaminase activity"/>
    <property type="evidence" value="ECO:0007669"/>
    <property type="project" value="UniProtKB-UniRule"/>
</dbReference>
<name>A0A1G8Q9G6_9CLOT</name>
<evidence type="ECO:0000313" key="11">
    <source>
        <dbReference type="Proteomes" id="UP000183255"/>
    </source>
</evidence>
<dbReference type="Gene3D" id="3.40.140.10">
    <property type="entry name" value="Cytidine Deaminase, domain 2"/>
    <property type="match status" value="1"/>
</dbReference>
<dbReference type="Proteomes" id="UP000183255">
    <property type="component" value="Unassembled WGS sequence"/>
</dbReference>
<dbReference type="PROSITE" id="PS00903">
    <property type="entry name" value="CYT_DCMP_DEAMINASES_1"/>
    <property type="match status" value="1"/>
</dbReference>
<dbReference type="Pfam" id="PF00383">
    <property type="entry name" value="dCMP_cyt_deam_1"/>
    <property type="match status" value="1"/>
</dbReference>
<evidence type="ECO:0000256" key="4">
    <source>
        <dbReference type="ARBA" id="ARBA00022723"/>
    </source>
</evidence>
<dbReference type="PANTHER" id="PTHR11079">
    <property type="entry name" value="CYTOSINE DEAMINASE FAMILY MEMBER"/>
    <property type="match status" value="1"/>
</dbReference>
<gene>
    <name evidence="8" type="primary">tadA</name>
    <name evidence="10" type="ORF">SAMN05421804_10672</name>
</gene>
<comment type="subunit">
    <text evidence="2 8">Homodimer.</text>
</comment>
<dbReference type="HAMAP" id="MF_00972">
    <property type="entry name" value="tRNA_aden_deaminase"/>
    <property type="match status" value="1"/>
</dbReference>
<evidence type="ECO:0000256" key="5">
    <source>
        <dbReference type="ARBA" id="ARBA00022801"/>
    </source>
</evidence>
<dbReference type="AlphaFoldDB" id="A0A1G8Q9G6"/>
<dbReference type="PANTHER" id="PTHR11079:SF202">
    <property type="entry name" value="TRNA-SPECIFIC ADENOSINE DEAMINASE"/>
    <property type="match status" value="1"/>
</dbReference>
<reference evidence="10 11" key="1">
    <citation type="submission" date="2016-10" db="EMBL/GenBank/DDBJ databases">
        <authorList>
            <person name="de Groot N.N."/>
        </authorList>
    </citation>
    <scope>NUCLEOTIDE SEQUENCE [LARGE SCALE GENOMIC DNA]</scope>
    <source>
        <strain evidence="10 11">CGMCC 1.5058</strain>
    </source>
</reference>
<proteinExistence type="inferred from homology"/>
<dbReference type="EC" id="3.5.4.33" evidence="8"/>
<keyword evidence="4 8" id="KW-0479">Metal-binding</keyword>
<dbReference type="EMBL" id="FNDZ01000006">
    <property type="protein sequence ID" value="SDJ01115.1"/>
    <property type="molecule type" value="Genomic_DNA"/>
</dbReference>
<comment type="function">
    <text evidence="8">Catalyzes the deamination of adenosine to inosine at the wobble position 34 of tRNA(Arg2).</text>
</comment>
<comment type="similarity">
    <text evidence="1">Belongs to the cytidine and deoxycytidylate deaminase family. ADAT2 subfamily.</text>
</comment>
<comment type="cofactor">
    <cofactor evidence="8">
        <name>Zn(2+)</name>
        <dbReference type="ChEBI" id="CHEBI:29105"/>
    </cofactor>
    <text evidence="8">Binds 1 zinc ion per subunit.</text>
</comment>
<feature type="active site" description="Proton donor" evidence="8">
    <location>
        <position position="52"/>
    </location>
</feature>
<evidence type="ECO:0000256" key="6">
    <source>
        <dbReference type="ARBA" id="ARBA00022833"/>
    </source>
</evidence>
<feature type="binding site" evidence="8">
    <location>
        <position position="50"/>
    </location>
    <ligand>
        <name>Zn(2+)</name>
        <dbReference type="ChEBI" id="CHEBI:29105"/>
        <note>catalytic</note>
    </ligand>
</feature>
<evidence type="ECO:0000313" key="10">
    <source>
        <dbReference type="EMBL" id="SDJ01115.1"/>
    </source>
</evidence>
<accession>A0A1G8Q9G6</accession>
<evidence type="ECO:0000256" key="7">
    <source>
        <dbReference type="ARBA" id="ARBA00048045"/>
    </source>
</evidence>
<feature type="binding site" evidence="8">
    <location>
        <position position="83"/>
    </location>
    <ligand>
        <name>Zn(2+)</name>
        <dbReference type="ChEBI" id="CHEBI:29105"/>
        <note>catalytic</note>
    </ligand>
</feature>
<sequence>MDAFYEEALKEAQKSYSLREVPVGCIIVKDAQVIGRGHNTMEKDHDPSCHAELHAIRDAAKSLKNWRLTGCTLYVTLEPCLMCAAAIKKSKIRKVVIGAIEPREGAFGSVLSINDLPPYYHHVDCVFLHDDASQKLIKNFFKELRNDSAI</sequence>
<evidence type="ECO:0000256" key="2">
    <source>
        <dbReference type="ARBA" id="ARBA00011738"/>
    </source>
</evidence>
<evidence type="ECO:0000259" key="9">
    <source>
        <dbReference type="PROSITE" id="PS51747"/>
    </source>
</evidence>
<evidence type="ECO:0000256" key="3">
    <source>
        <dbReference type="ARBA" id="ARBA00022694"/>
    </source>
</evidence>
<dbReference type="GO" id="GO:0002100">
    <property type="term" value="P:tRNA wobble adenosine to inosine editing"/>
    <property type="evidence" value="ECO:0007669"/>
    <property type="project" value="UniProtKB-UniRule"/>
</dbReference>